<feature type="chain" id="PRO_5046659407" evidence="1">
    <location>
        <begin position="26"/>
        <end position="226"/>
    </location>
</feature>
<keyword evidence="1" id="KW-0732">Signal</keyword>
<evidence type="ECO:0000313" key="3">
    <source>
        <dbReference type="Proteomes" id="UP000823485"/>
    </source>
</evidence>
<dbReference type="EMBL" id="JAFBFH010000007">
    <property type="protein sequence ID" value="MBM7714412.1"/>
    <property type="molecule type" value="Genomic_DNA"/>
</dbReference>
<reference evidence="2 3" key="1">
    <citation type="submission" date="2021-01" db="EMBL/GenBank/DDBJ databases">
        <title>Genomic Encyclopedia of Type Strains, Phase IV (KMG-IV): sequencing the most valuable type-strain genomes for metagenomic binning, comparative biology and taxonomic classification.</title>
        <authorList>
            <person name="Goeker M."/>
        </authorList>
    </citation>
    <scope>NUCLEOTIDE SEQUENCE [LARGE SCALE GENOMIC DNA]</scope>
    <source>
        <strain evidence="2 3">DSM 105453</strain>
    </source>
</reference>
<dbReference type="RefSeq" id="WP_077109691.1">
    <property type="nucleotide sequence ID" value="NZ_JAFBFH010000007.1"/>
</dbReference>
<comment type="caution">
    <text evidence="2">The sequence shown here is derived from an EMBL/GenBank/DDBJ whole genome shotgun (WGS) entry which is preliminary data.</text>
</comment>
<dbReference type="Proteomes" id="UP000823485">
    <property type="component" value="Unassembled WGS sequence"/>
</dbReference>
<feature type="signal peptide" evidence="1">
    <location>
        <begin position="1"/>
        <end position="25"/>
    </location>
</feature>
<organism evidence="2 3">
    <name type="scientific">Siminovitchia thermophila</name>
    <dbReference type="NCBI Taxonomy" id="1245522"/>
    <lineage>
        <taxon>Bacteria</taxon>
        <taxon>Bacillati</taxon>
        <taxon>Bacillota</taxon>
        <taxon>Bacilli</taxon>
        <taxon>Bacillales</taxon>
        <taxon>Bacillaceae</taxon>
        <taxon>Siminovitchia</taxon>
    </lineage>
</organism>
<evidence type="ECO:0000256" key="1">
    <source>
        <dbReference type="SAM" id="SignalP"/>
    </source>
</evidence>
<dbReference type="SUPFAM" id="SSF54001">
    <property type="entry name" value="Cysteine proteinases"/>
    <property type="match status" value="1"/>
</dbReference>
<evidence type="ECO:0000313" key="2">
    <source>
        <dbReference type="EMBL" id="MBM7714412.1"/>
    </source>
</evidence>
<accession>A0ABS2R432</accession>
<protein>
    <submittedName>
        <fullName evidence="2">Uncharacterized protein YycO</fullName>
    </submittedName>
</protein>
<name>A0ABS2R432_9BACI</name>
<keyword evidence="3" id="KW-1185">Reference proteome</keyword>
<sequence length="226" mass="25579">MKKIGILFGAVLFSVFLSSIVQVNAAENEPHEGLVENITEEEFKTLQEEGVLDNTFTYDEYKDLLSEPMLEDELILPAATYKMTKGDIFITSSTSFKGLTGHAGIAINQHQILHFPGPSVSGPKLISRSDWHKRYPKTNVYRVKNSTIRTKAADWAYNNYYNKKITYSVTSHYQYKNPSYCSKIVWQAYYYGTGITKVVNIPPGGIAAPYQLPNYFVPAFKPVRVL</sequence>
<dbReference type="Gene3D" id="3.90.1720.10">
    <property type="entry name" value="endopeptidase domain like (from Nostoc punctiforme)"/>
    <property type="match status" value="1"/>
</dbReference>
<proteinExistence type="predicted"/>
<dbReference type="InterPro" id="IPR038765">
    <property type="entry name" value="Papain-like_cys_pep_sf"/>
</dbReference>
<gene>
    <name evidence="2" type="ORF">JOC94_001384</name>
</gene>